<dbReference type="Proteomes" id="UP000241925">
    <property type="component" value="Segment"/>
</dbReference>
<dbReference type="EMBL" id="MG757153">
    <property type="protein sequence ID" value="AVD99381.1"/>
    <property type="molecule type" value="Genomic_DNA"/>
</dbReference>
<organism evidence="1 2">
    <name type="scientific">Streptomyces phage BillNye</name>
    <dbReference type="NCBI Taxonomy" id="2079426"/>
    <lineage>
        <taxon>Viruses</taxon>
        <taxon>Duplodnaviria</taxon>
        <taxon>Heunggongvirae</taxon>
        <taxon>Uroviricota</taxon>
        <taxon>Caudoviricetes</taxon>
        <taxon>Stanwilliamsviridae</taxon>
        <taxon>Loccivirinae</taxon>
        <taxon>Wilnyevirus</taxon>
        <taxon>Wilnyevirus billnye</taxon>
    </lineage>
</organism>
<accession>A0A2L1IW24</accession>
<reference evidence="1 2" key="1">
    <citation type="submission" date="2018-01" db="EMBL/GenBank/DDBJ databases">
        <authorList>
            <person name="Grinwald M.F."/>
            <person name="Tasoff P."/>
            <person name="Simpson K.F."/>
            <person name="Vasser A."/>
            <person name="Shaffer C.D."/>
            <person name="Weston-Hafer K.A."/>
            <person name="Russell D.A."/>
            <person name="Pope W.H."/>
            <person name="Jacobs-Sera D."/>
            <person name="Hendrix R.W."/>
            <person name="Hatfull G.F."/>
        </authorList>
    </citation>
    <scope>NUCLEOTIDE SEQUENCE [LARGE SCALE GENOMIC DNA]</scope>
</reference>
<protein>
    <submittedName>
        <fullName evidence="1">DNA methylase</fullName>
    </submittedName>
</protein>
<evidence type="ECO:0000313" key="2">
    <source>
        <dbReference type="Proteomes" id="UP000241925"/>
    </source>
</evidence>
<proteinExistence type="predicted"/>
<sequence>MTGKVSVRHLMQASVFADVDTRRISKEEFVARHFDMTDIEFIKYVEVNGIPGCICYDPDEDCVYDGHKRIILAWLLDVEEVEYAYGESQFLLDLEF</sequence>
<name>A0A2L1IW24_9CAUD</name>
<dbReference type="OrthoDB" id="18593at10239"/>
<dbReference type="GO" id="GO:0008168">
    <property type="term" value="F:methyltransferase activity"/>
    <property type="evidence" value="ECO:0007669"/>
    <property type="project" value="UniProtKB-KW"/>
</dbReference>
<gene>
    <name evidence="1" type="ORF">SEA_BILLNYE_210</name>
</gene>
<evidence type="ECO:0000313" key="1">
    <source>
        <dbReference type="EMBL" id="AVD99381.1"/>
    </source>
</evidence>
<keyword evidence="1" id="KW-0808">Transferase</keyword>
<keyword evidence="1" id="KW-0489">Methyltransferase</keyword>
<dbReference type="GO" id="GO:0032259">
    <property type="term" value="P:methylation"/>
    <property type="evidence" value="ECO:0007669"/>
    <property type="project" value="UniProtKB-KW"/>
</dbReference>
<keyword evidence="2" id="KW-1185">Reference proteome</keyword>